<name>A0ACC7NXQ4_9BACL</name>
<dbReference type="Proteomes" id="UP001631969">
    <property type="component" value="Unassembled WGS sequence"/>
</dbReference>
<organism evidence="1 2">
    <name type="scientific">Paenibacillus mesotrionivorans</name>
    <dbReference type="NCBI Taxonomy" id="3160968"/>
    <lineage>
        <taxon>Bacteria</taxon>
        <taxon>Bacillati</taxon>
        <taxon>Bacillota</taxon>
        <taxon>Bacilli</taxon>
        <taxon>Bacillales</taxon>
        <taxon>Paenibacillaceae</taxon>
        <taxon>Paenibacillus</taxon>
    </lineage>
</organism>
<gene>
    <name evidence="1" type="ORF">ACI1P1_14780</name>
</gene>
<protein>
    <submittedName>
        <fullName evidence="1">AI-2E family transporter</fullName>
    </submittedName>
</protein>
<accession>A0ACC7NXQ4</accession>
<keyword evidence="2" id="KW-1185">Reference proteome</keyword>
<evidence type="ECO:0000313" key="1">
    <source>
        <dbReference type="EMBL" id="MFM9329556.1"/>
    </source>
</evidence>
<evidence type="ECO:0000313" key="2">
    <source>
        <dbReference type="Proteomes" id="UP001631969"/>
    </source>
</evidence>
<comment type="caution">
    <text evidence="1">The sequence shown here is derived from an EMBL/GenBank/DDBJ whole genome shotgun (WGS) entry which is preliminary data.</text>
</comment>
<sequence>MDYFRNVFSNPTVKRFSILGLICILLYFMRDMLNLVLLVFLFTFIMNSLQSHITAWLNRFFKVPYHVVVILLYLGVVGLVTLGIVMYSPKIVSQIRQLSDYLIKIAGNPPGNTQISQYIADALKQMNFQSYLQHGFDYILIISNWGTTFLMALILSLFFILEKNRIVKFTNKLRVSKIAWLYQEMEYFGRKFVRSFGKVIEAQFMIALFNTVFTVVGLSLLGFPYLFALGIMVFVLSLIPVAGVMISLIPLGIIGYTLDGILMVVYVVIMITVLHFIEGYFLNPKLMSSKTNLPVFYTFVILLFSEHYLGVWGFIIGIPIFIFILDILDVPVLDEPKA</sequence>
<proteinExistence type="predicted"/>
<reference evidence="1" key="1">
    <citation type="submission" date="2024-12" db="EMBL/GenBank/DDBJ databases">
        <authorList>
            <person name="Wu N."/>
        </authorList>
    </citation>
    <scope>NUCLEOTIDE SEQUENCE</scope>
    <source>
        <strain evidence="1">P15</strain>
    </source>
</reference>
<dbReference type="EMBL" id="JBJURJ010000009">
    <property type="protein sequence ID" value="MFM9329556.1"/>
    <property type="molecule type" value="Genomic_DNA"/>
</dbReference>